<feature type="domain" description="Glycosyltransferase 2-like" evidence="5">
    <location>
        <begin position="12"/>
        <end position="182"/>
    </location>
</feature>
<dbReference type="SUPFAM" id="SSF53448">
    <property type="entry name" value="Nucleotide-diphospho-sugar transferases"/>
    <property type="match status" value="1"/>
</dbReference>
<evidence type="ECO:0000256" key="3">
    <source>
        <dbReference type="ARBA" id="ARBA00022679"/>
    </source>
</evidence>
<proteinExistence type="inferred from homology"/>
<accession>A0ABW0LVH7</accession>
<organism evidence="6 7">
    <name type="scientific">Cohnella suwonensis</name>
    <dbReference type="NCBI Taxonomy" id="696072"/>
    <lineage>
        <taxon>Bacteria</taxon>
        <taxon>Bacillati</taxon>
        <taxon>Bacillota</taxon>
        <taxon>Bacilli</taxon>
        <taxon>Bacillales</taxon>
        <taxon>Paenibacillaceae</taxon>
        <taxon>Cohnella</taxon>
    </lineage>
</organism>
<keyword evidence="2 6" id="KW-0328">Glycosyltransferase</keyword>
<keyword evidence="3 6" id="KW-0808">Transferase</keyword>
<keyword evidence="7" id="KW-1185">Reference proteome</keyword>
<evidence type="ECO:0000256" key="1">
    <source>
        <dbReference type="ARBA" id="ARBA00006739"/>
    </source>
</evidence>
<dbReference type="CDD" id="cd00761">
    <property type="entry name" value="Glyco_tranf_GTA_type"/>
    <property type="match status" value="1"/>
</dbReference>
<dbReference type="PANTHER" id="PTHR43685:SF5">
    <property type="entry name" value="GLYCOSYLTRANSFERASE EPSE-RELATED"/>
    <property type="match status" value="1"/>
</dbReference>
<dbReference type="Pfam" id="PF00535">
    <property type="entry name" value="Glycos_transf_2"/>
    <property type="match status" value="1"/>
</dbReference>
<evidence type="ECO:0000256" key="2">
    <source>
        <dbReference type="ARBA" id="ARBA00022676"/>
    </source>
</evidence>
<feature type="region of interest" description="Disordered" evidence="4">
    <location>
        <begin position="242"/>
        <end position="264"/>
    </location>
</feature>
<dbReference type="InterPro" id="IPR001173">
    <property type="entry name" value="Glyco_trans_2-like"/>
</dbReference>
<evidence type="ECO:0000313" key="7">
    <source>
        <dbReference type="Proteomes" id="UP001596105"/>
    </source>
</evidence>
<dbReference type="Proteomes" id="UP001596105">
    <property type="component" value="Unassembled WGS sequence"/>
</dbReference>
<dbReference type="InterPro" id="IPR050834">
    <property type="entry name" value="Glycosyltransf_2"/>
</dbReference>
<comment type="caution">
    <text evidence="6">The sequence shown here is derived from an EMBL/GenBank/DDBJ whole genome shotgun (WGS) entry which is preliminary data.</text>
</comment>
<protein>
    <submittedName>
        <fullName evidence="6">Glycosyltransferase family 2 protein</fullName>
        <ecNumber evidence="6">2.4.-.-</ecNumber>
    </submittedName>
</protein>
<feature type="compositionally biased region" description="Basic and acidic residues" evidence="4">
    <location>
        <begin position="247"/>
        <end position="264"/>
    </location>
</feature>
<gene>
    <name evidence="6" type="ORF">ACFPPD_14165</name>
</gene>
<evidence type="ECO:0000313" key="6">
    <source>
        <dbReference type="EMBL" id="MFC5469875.1"/>
    </source>
</evidence>
<sequence>MTEYARTPKLVSIVVTNYNKASYLRDCLDGILRQTYRRWELILVDDSSTDESLAVASRWQEDNAHLLSDRNALTFLGLPRNVGYAGALTLGMYLSKGEYIAVHDADDVSHPDRLGRQVEYLKSHPEIELLGTNYAVFDQEPLEPLQKAGWIRYGEDIPQIYANGGHCVCQGTALLRGSLFDRTGGLSRRVTGAEDYDFISTRLTTHPRNVENLRDVLYYYRKHPAQRSRKYFGKDKEGAGTAAASVEMEHEYESDGYGRGDDGA</sequence>
<dbReference type="EC" id="2.4.-.-" evidence="6"/>
<dbReference type="InterPro" id="IPR029044">
    <property type="entry name" value="Nucleotide-diphossugar_trans"/>
</dbReference>
<dbReference type="PANTHER" id="PTHR43685">
    <property type="entry name" value="GLYCOSYLTRANSFERASE"/>
    <property type="match status" value="1"/>
</dbReference>
<dbReference type="EMBL" id="JBHSMH010000042">
    <property type="protein sequence ID" value="MFC5469875.1"/>
    <property type="molecule type" value="Genomic_DNA"/>
</dbReference>
<reference evidence="7" key="1">
    <citation type="journal article" date="2019" name="Int. J. Syst. Evol. Microbiol.">
        <title>The Global Catalogue of Microorganisms (GCM) 10K type strain sequencing project: providing services to taxonomists for standard genome sequencing and annotation.</title>
        <authorList>
            <consortium name="The Broad Institute Genomics Platform"/>
            <consortium name="The Broad Institute Genome Sequencing Center for Infectious Disease"/>
            <person name="Wu L."/>
            <person name="Ma J."/>
        </authorList>
    </citation>
    <scope>NUCLEOTIDE SEQUENCE [LARGE SCALE GENOMIC DNA]</scope>
    <source>
        <strain evidence="7">CCUG 57113</strain>
    </source>
</reference>
<dbReference type="RefSeq" id="WP_209751061.1">
    <property type="nucleotide sequence ID" value="NZ_JBHSMH010000042.1"/>
</dbReference>
<evidence type="ECO:0000259" key="5">
    <source>
        <dbReference type="Pfam" id="PF00535"/>
    </source>
</evidence>
<dbReference type="Gene3D" id="3.90.550.10">
    <property type="entry name" value="Spore Coat Polysaccharide Biosynthesis Protein SpsA, Chain A"/>
    <property type="match status" value="1"/>
</dbReference>
<evidence type="ECO:0000256" key="4">
    <source>
        <dbReference type="SAM" id="MobiDB-lite"/>
    </source>
</evidence>
<comment type="similarity">
    <text evidence="1">Belongs to the glycosyltransferase 2 family.</text>
</comment>
<dbReference type="GO" id="GO:0016757">
    <property type="term" value="F:glycosyltransferase activity"/>
    <property type="evidence" value="ECO:0007669"/>
    <property type="project" value="UniProtKB-KW"/>
</dbReference>
<name>A0ABW0LVH7_9BACL</name>